<dbReference type="VEuPathDB" id="MicrosporidiaDB:NCER_102216"/>
<evidence type="ECO:0000313" key="1">
    <source>
        <dbReference type="EMBL" id="KKO74135.1"/>
    </source>
</evidence>
<keyword evidence="2" id="KW-1185">Reference proteome</keyword>
<evidence type="ECO:0000313" key="2">
    <source>
        <dbReference type="Proteomes" id="UP000034350"/>
    </source>
</evidence>
<organism evidence="1 2">
    <name type="scientific">Vairimorpha ceranae</name>
    <dbReference type="NCBI Taxonomy" id="40302"/>
    <lineage>
        <taxon>Eukaryota</taxon>
        <taxon>Fungi</taxon>
        <taxon>Fungi incertae sedis</taxon>
        <taxon>Microsporidia</taxon>
        <taxon>Nosematidae</taxon>
        <taxon>Vairimorpha</taxon>
    </lineage>
</organism>
<dbReference type="Proteomes" id="UP000034350">
    <property type="component" value="Unassembled WGS sequence"/>
</dbReference>
<dbReference type="RefSeq" id="XP_024329877.1">
    <property type="nucleotide sequence ID" value="XM_024473796.1"/>
</dbReference>
<comment type="caution">
    <text evidence="1">The sequence shown here is derived from an EMBL/GenBank/DDBJ whole genome shotgun (WGS) entry which is preliminary data.</text>
</comment>
<dbReference type="VEuPathDB" id="MicrosporidiaDB:AAJ76_1120003874"/>
<sequence>MFFCILFISTTNISDFEIKYLDNEINSYLYNIPTIVENSQQNTILENLFYNNKTLKKNEVETGSDQSNYKSFGDSNSIDKQCDQYTCETDKLLLTPNQDSKGLFQSTESVNFIDQDYLMDISLNTIVKNTLNDTPQYLNDDLNVKDFSHINTTERNELMTNNDYFFTQTDTFSDASLLNPMESIPAVQENEALTEQLIFDCTDKHINFNNQSIDDIVIETDLFKDIDIDRYVNWEPDEFDDKKSFFEEFDFEYNYDNYVVDSCFIEHDTDKYANFYEKECKEHSAINSKKSLYTDDLTANNTKIRKLKDDCIVLDYKTTKSLLSDDSNIEIFNILVENRKELRALRDKFFVCVRKKSYGDPIFNNLSKDIKYHNIRQQTGVYSLWFKSFANETFKLLVDDIETLSLPANTKNLFFGWVEFLSEVAKFIANFKNHFHLKQYNRRDVFSNLTLTESISNEMILRFKLEKIYFFFEKIIQKHKNDKFYDSKSIRILLQILYNFQRFETNLKQYGKKITVLKDFHKINFNN</sequence>
<protein>
    <submittedName>
        <fullName evidence="1">Uncharacterized protein</fullName>
    </submittedName>
</protein>
<name>A0A0F9WB51_9MICR</name>
<dbReference type="EMBL" id="JPQZ01000112">
    <property type="protein sequence ID" value="KKO74135.1"/>
    <property type="molecule type" value="Genomic_DNA"/>
</dbReference>
<proteinExistence type="predicted"/>
<dbReference type="VEuPathDB" id="MicrosporidiaDB:NCER_102417"/>
<dbReference type="AlphaFoldDB" id="A0A0F9WB51"/>
<accession>A0A0F9WB51</accession>
<reference evidence="1 2" key="1">
    <citation type="journal article" date="2015" name="Environ. Microbiol.">
        <title>Genome analyses suggest the presence of polyploidy and recent human-driven expansions in eight global populations of the honeybee pathogen Nosema ceranae.</title>
        <authorList>
            <person name="Pelin A."/>
            <person name="Selman M."/>
            <person name="Aris-Brosou S."/>
            <person name="Farinelli L."/>
            <person name="Corradi N."/>
        </authorList>
    </citation>
    <scope>NUCLEOTIDE SEQUENCE [LARGE SCALE GENOMIC DNA]</scope>
    <source>
        <strain evidence="1 2">PA08 1199</strain>
    </source>
</reference>
<dbReference type="GeneID" id="36318693"/>
<gene>
    <name evidence="1" type="ORF">AAJ76_1120003874</name>
</gene>